<dbReference type="AlphaFoldDB" id="A0AAV2I0J7"/>
<reference evidence="1 2" key="1">
    <citation type="submission" date="2024-04" db="EMBL/GenBank/DDBJ databases">
        <authorList>
            <consortium name="Genoscope - CEA"/>
            <person name="William W."/>
        </authorList>
    </citation>
    <scope>NUCLEOTIDE SEQUENCE [LARGE SCALE GENOMIC DNA]</scope>
</reference>
<sequence>FQDKPFVRVTGGATIHNLSLFLKKKLQIEDSQKVALYCPCRSGIVCLNNSHTLKAVKDLYCHDKEILELNYDISQW</sequence>
<accession>A0AAV2I0J7</accession>
<protein>
    <submittedName>
        <fullName evidence="1">Uncharacterized protein</fullName>
    </submittedName>
</protein>
<name>A0AAV2I0J7_LYMST</name>
<proteinExistence type="predicted"/>
<evidence type="ECO:0000313" key="2">
    <source>
        <dbReference type="Proteomes" id="UP001497497"/>
    </source>
</evidence>
<dbReference type="Gene3D" id="3.10.20.90">
    <property type="entry name" value="Phosphatidylinositol 3-kinase Catalytic Subunit, Chain A, domain 1"/>
    <property type="match status" value="1"/>
</dbReference>
<feature type="non-terminal residue" evidence="1">
    <location>
        <position position="1"/>
    </location>
</feature>
<comment type="caution">
    <text evidence="1">The sequence shown here is derived from an EMBL/GenBank/DDBJ whole genome shotgun (WGS) entry which is preliminary data.</text>
</comment>
<evidence type="ECO:0000313" key="1">
    <source>
        <dbReference type="EMBL" id="CAL1538833.1"/>
    </source>
</evidence>
<organism evidence="1 2">
    <name type="scientific">Lymnaea stagnalis</name>
    <name type="common">Great pond snail</name>
    <name type="synonym">Helix stagnalis</name>
    <dbReference type="NCBI Taxonomy" id="6523"/>
    <lineage>
        <taxon>Eukaryota</taxon>
        <taxon>Metazoa</taxon>
        <taxon>Spiralia</taxon>
        <taxon>Lophotrochozoa</taxon>
        <taxon>Mollusca</taxon>
        <taxon>Gastropoda</taxon>
        <taxon>Heterobranchia</taxon>
        <taxon>Euthyneura</taxon>
        <taxon>Panpulmonata</taxon>
        <taxon>Hygrophila</taxon>
        <taxon>Lymnaeoidea</taxon>
        <taxon>Lymnaeidae</taxon>
        <taxon>Lymnaea</taxon>
    </lineage>
</organism>
<dbReference type="SUPFAM" id="SSF54236">
    <property type="entry name" value="Ubiquitin-like"/>
    <property type="match status" value="1"/>
</dbReference>
<gene>
    <name evidence="1" type="ORF">GSLYS_00012654001</name>
</gene>
<dbReference type="Proteomes" id="UP001497497">
    <property type="component" value="Unassembled WGS sequence"/>
</dbReference>
<dbReference type="EMBL" id="CAXITT010000314">
    <property type="protein sequence ID" value="CAL1538833.1"/>
    <property type="molecule type" value="Genomic_DNA"/>
</dbReference>
<keyword evidence="2" id="KW-1185">Reference proteome</keyword>
<dbReference type="InterPro" id="IPR029071">
    <property type="entry name" value="Ubiquitin-like_domsf"/>
</dbReference>